<dbReference type="EMBL" id="JYDR01005266">
    <property type="protein sequence ID" value="KRY30006.1"/>
    <property type="molecule type" value="Genomic_DNA"/>
</dbReference>
<comment type="caution">
    <text evidence="1">The sequence shown here is derived from an EMBL/GenBank/DDBJ whole genome shotgun (WGS) entry which is preliminary data.</text>
</comment>
<dbReference type="AlphaFoldDB" id="A0A0V1AZ02"/>
<sequence>MEISLLCCALKQDLYYMCLVEFLHSSVSCEIQHIGCFSVFMYSTSLISCYSSLDD</sequence>
<reference evidence="1 2" key="1">
    <citation type="submission" date="2015-01" db="EMBL/GenBank/DDBJ databases">
        <title>Evolution of Trichinella species and genotypes.</title>
        <authorList>
            <person name="Korhonen P.K."/>
            <person name="Edoardo P."/>
            <person name="Giuseppe L.R."/>
            <person name="Gasser R.B."/>
        </authorList>
    </citation>
    <scope>NUCLEOTIDE SEQUENCE [LARGE SCALE GENOMIC DNA]</scope>
    <source>
        <strain evidence="1">ISS13</strain>
    </source>
</reference>
<protein>
    <submittedName>
        <fullName evidence="1">Uncharacterized protein</fullName>
    </submittedName>
</protein>
<accession>A0A0V1AZ02</accession>
<gene>
    <name evidence="1" type="ORF">T4A_14461</name>
</gene>
<dbReference type="Proteomes" id="UP000054632">
    <property type="component" value="Unassembled WGS sequence"/>
</dbReference>
<organism evidence="1 2">
    <name type="scientific">Trichinella pseudospiralis</name>
    <name type="common">Parasitic roundworm</name>
    <dbReference type="NCBI Taxonomy" id="6337"/>
    <lineage>
        <taxon>Eukaryota</taxon>
        <taxon>Metazoa</taxon>
        <taxon>Ecdysozoa</taxon>
        <taxon>Nematoda</taxon>
        <taxon>Enoplea</taxon>
        <taxon>Dorylaimia</taxon>
        <taxon>Trichinellida</taxon>
        <taxon>Trichinellidae</taxon>
        <taxon>Trichinella</taxon>
    </lineage>
</organism>
<proteinExistence type="predicted"/>
<evidence type="ECO:0000313" key="1">
    <source>
        <dbReference type="EMBL" id="KRY30006.1"/>
    </source>
</evidence>
<evidence type="ECO:0000313" key="2">
    <source>
        <dbReference type="Proteomes" id="UP000054632"/>
    </source>
</evidence>
<name>A0A0V1AZ02_TRIPS</name>